<keyword evidence="2" id="KW-0812">Transmembrane</keyword>
<dbReference type="InterPro" id="IPR038050">
    <property type="entry name" value="Neuro_actylchol_rec"/>
</dbReference>
<evidence type="ECO:0000256" key="1">
    <source>
        <dbReference type="ARBA" id="ARBA00004141"/>
    </source>
</evidence>
<feature type="transmembrane region" description="Helical" evidence="2">
    <location>
        <begin position="263"/>
        <end position="283"/>
    </location>
</feature>
<evidence type="ECO:0000313" key="4">
    <source>
        <dbReference type="Proteomes" id="UP000013827"/>
    </source>
</evidence>
<keyword evidence="2" id="KW-0472">Membrane</keyword>
<feature type="transmembrane region" description="Helical" evidence="2">
    <location>
        <begin position="222"/>
        <end position="243"/>
    </location>
</feature>
<protein>
    <recommendedName>
        <fullName evidence="5">Ion transport domain-containing protein</fullName>
    </recommendedName>
</protein>
<dbReference type="SUPFAM" id="SSF90112">
    <property type="entry name" value="Neurotransmitter-gated ion-channel transmembrane pore"/>
    <property type="match status" value="1"/>
</dbReference>
<name>A0A0D3JDJ4_EMIH1</name>
<dbReference type="RefSeq" id="XP_005774008.1">
    <property type="nucleotide sequence ID" value="XM_005773951.1"/>
</dbReference>
<evidence type="ECO:0000313" key="3">
    <source>
        <dbReference type="EnsemblProtists" id="EOD21579"/>
    </source>
</evidence>
<accession>A0A0D3JDJ4</accession>
<dbReference type="InterPro" id="IPR036734">
    <property type="entry name" value="Neur_chan_lig-bd_sf"/>
</dbReference>
<reference evidence="3" key="2">
    <citation type="submission" date="2024-10" db="UniProtKB">
        <authorList>
            <consortium name="EnsemblProtists"/>
        </authorList>
    </citation>
    <scope>IDENTIFICATION</scope>
</reference>
<dbReference type="AlphaFoldDB" id="A0A0D3JDJ4"/>
<proteinExistence type="predicted"/>
<keyword evidence="4" id="KW-1185">Reference proteome</keyword>
<reference evidence="4" key="1">
    <citation type="journal article" date="2013" name="Nature">
        <title>Pan genome of the phytoplankton Emiliania underpins its global distribution.</title>
        <authorList>
            <person name="Read B.A."/>
            <person name="Kegel J."/>
            <person name="Klute M.J."/>
            <person name="Kuo A."/>
            <person name="Lefebvre S.C."/>
            <person name="Maumus F."/>
            <person name="Mayer C."/>
            <person name="Miller J."/>
            <person name="Monier A."/>
            <person name="Salamov A."/>
            <person name="Young J."/>
            <person name="Aguilar M."/>
            <person name="Claverie J.M."/>
            <person name="Frickenhaus S."/>
            <person name="Gonzalez K."/>
            <person name="Herman E.K."/>
            <person name="Lin Y.C."/>
            <person name="Napier J."/>
            <person name="Ogata H."/>
            <person name="Sarno A.F."/>
            <person name="Shmutz J."/>
            <person name="Schroeder D."/>
            <person name="de Vargas C."/>
            <person name="Verret F."/>
            <person name="von Dassow P."/>
            <person name="Valentin K."/>
            <person name="Van de Peer Y."/>
            <person name="Wheeler G."/>
            <person name="Dacks J.B."/>
            <person name="Delwiche C.F."/>
            <person name="Dyhrman S.T."/>
            <person name="Glockner G."/>
            <person name="John U."/>
            <person name="Richards T."/>
            <person name="Worden A.Z."/>
            <person name="Zhang X."/>
            <person name="Grigoriev I.V."/>
            <person name="Allen A.E."/>
            <person name="Bidle K."/>
            <person name="Borodovsky M."/>
            <person name="Bowler C."/>
            <person name="Brownlee C."/>
            <person name="Cock J.M."/>
            <person name="Elias M."/>
            <person name="Gladyshev V.N."/>
            <person name="Groth M."/>
            <person name="Guda C."/>
            <person name="Hadaegh A."/>
            <person name="Iglesias-Rodriguez M.D."/>
            <person name="Jenkins J."/>
            <person name="Jones B.M."/>
            <person name="Lawson T."/>
            <person name="Leese F."/>
            <person name="Lindquist E."/>
            <person name="Lobanov A."/>
            <person name="Lomsadze A."/>
            <person name="Malik S.B."/>
            <person name="Marsh M.E."/>
            <person name="Mackinder L."/>
            <person name="Mock T."/>
            <person name="Mueller-Roeber B."/>
            <person name="Pagarete A."/>
            <person name="Parker M."/>
            <person name="Probert I."/>
            <person name="Quesneville H."/>
            <person name="Raines C."/>
            <person name="Rensing S.A."/>
            <person name="Riano-Pachon D.M."/>
            <person name="Richier S."/>
            <person name="Rokitta S."/>
            <person name="Shiraiwa Y."/>
            <person name="Soanes D.M."/>
            <person name="van der Giezen M."/>
            <person name="Wahlund T.M."/>
            <person name="Williams B."/>
            <person name="Wilson W."/>
            <person name="Wolfe G."/>
            <person name="Wurch L.L."/>
        </authorList>
    </citation>
    <scope>NUCLEOTIDE SEQUENCE</scope>
</reference>
<dbReference type="Gene3D" id="1.20.58.390">
    <property type="entry name" value="Neurotransmitter-gated ion-channel transmembrane domain"/>
    <property type="match status" value="1"/>
</dbReference>
<organism evidence="3 4">
    <name type="scientific">Emiliania huxleyi (strain CCMP1516)</name>
    <dbReference type="NCBI Taxonomy" id="280463"/>
    <lineage>
        <taxon>Eukaryota</taxon>
        <taxon>Haptista</taxon>
        <taxon>Haptophyta</taxon>
        <taxon>Prymnesiophyceae</taxon>
        <taxon>Isochrysidales</taxon>
        <taxon>Noelaerhabdaceae</taxon>
        <taxon>Emiliania</taxon>
    </lineage>
</organism>
<dbReference type="KEGG" id="ehx:EMIHUDRAFT_241030"/>
<dbReference type="GO" id="GO:0016020">
    <property type="term" value="C:membrane"/>
    <property type="evidence" value="ECO:0007669"/>
    <property type="project" value="UniProtKB-SubCell"/>
</dbReference>
<dbReference type="GeneID" id="17267125"/>
<dbReference type="Gene3D" id="2.70.170.10">
    <property type="entry name" value="Neurotransmitter-gated ion-channel ligand-binding domain"/>
    <property type="match status" value="1"/>
</dbReference>
<dbReference type="Proteomes" id="UP000013827">
    <property type="component" value="Unassembled WGS sequence"/>
</dbReference>
<evidence type="ECO:0008006" key="5">
    <source>
        <dbReference type="Google" id="ProtNLM"/>
    </source>
</evidence>
<comment type="subcellular location">
    <subcellularLocation>
        <location evidence="1">Membrane</location>
        <topology evidence="1">Multi-pass membrane protein</topology>
    </subcellularLocation>
</comment>
<dbReference type="InterPro" id="IPR036719">
    <property type="entry name" value="Neuro-gated_channel_TM_sf"/>
</dbReference>
<evidence type="ECO:0000256" key="2">
    <source>
        <dbReference type="SAM" id="Phobius"/>
    </source>
</evidence>
<keyword evidence="2" id="KW-1133">Transmembrane helix</keyword>
<sequence length="335" mass="37752">MSAAMSSSPEHSRITALPLFVPKDIVEDTETACDVKRPVAIGLKMFSVSNIQDLKQTFEAQFALDFLWMTKPEETFLPRLGILNSDTDVIVLDRDKSESPQWLQSTESHLRSSESLSEHGSLHYMIMRKVKTELTCNLDFHWFPFDVQYLPIRVRALNTKLIATDGQALGVGSVPLRPYRFLFGVQQDFGERLNVDLTIVLTLIAFKLMVTEMVPKASYLSAAEWYLSCFGVATCMIAEHWGFAAAIEFGADEKWTREVDLYAHLYSFCIFVACNLVFAIYVARHLSTAGSDAARLKAVRRGGAVDRVFWGEFDQSRLFGSAKHPREKSKCLGDP</sequence>
<dbReference type="GO" id="GO:0005230">
    <property type="term" value="F:extracellular ligand-gated monoatomic ion channel activity"/>
    <property type="evidence" value="ECO:0007669"/>
    <property type="project" value="InterPro"/>
</dbReference>
<dbReference type="EnsemblProtists" id="EOD21579">
    <property type="protein sequence ID" value="EOD21579"/>
    <property type="gene ID" value="EMIHUDRAFT_241030"/>
</dbReference>
<dbReference type="HOGENOM" id="CLU_830096_0_0_1"/>
<dbReference type="PaxDb" id="2903-EOD21579"/>